<organism evidence="1 2">
    <name type="scientific">Pisolithus tinctorius Marx 270</name>
    <dbReference type="NCBI Taxonomy" id="870435"/>
    <lineage>
        <taxon>Eukaryota</taxon>
        <taxon>Fungi</taxon>
        <taxon>Dikarya</taxon>
        <taxon>Basidiomycota</taxon>
        <taxon>Agaricomycotina</taxon>
        <taxon>Agaricomycetes</taxon>
        <taxon>Agaricomycetidae</taxon>
        <taxon>Boletales</taxon>
        <taxon>Sclerodermatineae</taxon>
        <taxon>Pisolithaceae</taxon>
        <taxon>Pisolithus</taxon>
    </lineage>
</organism>
<reference evidence="2" key="2">
    <citation type="submission" date="2015-01" db="EMBL/GenBank/DDBJ databases">
        <title>Evolutionary Origins and Diversification of the Mycorrhizal Mutualists.</title>
        <authorList>
            <consortium name="DOE Joint Genome Institute"/>
            <consortium name="Mycorrhizal Genomics Consortium"/>
            <person name="Kohler A."/>
            <person name="Kuo A."/>
            <person name="Nagy L.G."/>
            <person name="Floudas D."/>
            <person name="Copeland A."/>
            <person name="Barry K.W."/>
            <person name="Cichocki N."/>
            <person name="Veneault-Fourrey C."/>
            <person name="LaButti K."/>
            <person name="Lindquist E.A."/>
            <person name="Lipzen A."/>
            <person name="Lundell T."/>
            <person name="Morin E."/>
            <person name="Murat C."/>
            <person name="Riley R."/>
            <person name="Ohm R."/>
            <person name="Sun H."/>
            <person name="Tunlid A."/>
            <person name="Henrissat B."/>
            <person name="Grigoriev I.V."/>
            <person name="Hibbett D.S."/>
            <person name="Martin F."/>
        </authorList>
    </citation>
    <scope>NUCLEOTIDE SEQUENCE [LARGE SCALE GENOMIC DNA]</scope>
    <source>
        <strain evidence="2">Marx 270</strain>
    </source>
</reference>
<sequence>MLNVTLSAPGQLEKSLPITVSALPLCEIMRLDRQTVVRDSEGQLLTMLKGDSQKECTADILTSTQDVFEICPEFHCAKVDAKLCNQQ</sequence>
<reference evidence="1 2" key="1">
    <citation type="submission" date="2014-04" db="EMBL/GenBank/DDBJ databases">
        <authorList>
            <consortium name="DOE Joint Genome Institute"/>
            <person name="Kuo A."/>
            <person name="Kohler A."/>
            <person name="Costa M.D."/>
            <person name="Nagy L.G."/>
            <person name="Floudas D."/>
            <person name="Copeland A."/>
            <person name="Barry K.W."/>
            <person name="Cichocki N."/>
            <person name="Veneault-Fourrey C."/>
            <person name="LaButti K."/>
            <person name="Lindquist E.A."/>
            <person name="Lipzen A."/>
            <person name="Lundell T."/>
            <person name="Morin E."/>
            <person name="Murat C."/>
            <person name="Sun H."/>
            <person name="Tunlid A."/>
            <person name="Henrissat B."/>
            <person name="Grigoriev I.V."/>
            <person name="Hibbett D.S."/>
            <person name="Martin F."/>
            <person name="Nordberg H.P."/>
            <person name="Cantor M.N."/>
            <person name="Hua S.X."/>
        </authorList>
    </citation>
    <scope>NUCLEOTIDE SEQUENCE [LARGE SCALE GENOMIC DNA]</scope>
    <source>
        <strain evidence="1 2">Marx 270</strain>
    </source>
</reference>
<dbReference type="Proteomes" id="UP000054217">
    <property type="component" value="Unassembled WGS sequence"/>
</dbReference>
<protein>
    <submittedName>
        <fullName evidence="1">Uncharacterized protein</fullName>
    </submittedName>
</protein>
<gene>
    <name evidence="1" type="ORF">M404DRAFT_1000568</name>
</gene>
<name>A0A0C3NUA2_PISTI</name>
<evidence type="ECO:0000313" key="1">
    <source>
        <dbReference type="EMBL" id="KIO04455.1"/>
    </source>
</evidence>
<dbReference type="EMBL" id="KN831971">
    <property type="protein sequence ID" value="KIO04455.1"/>
    <property type="molecule type" value="Genomic_DNA"/>
</dbReference>
<proteinExistence type="predicted"/>
<evidence type="ECO:0000313" key="2">
    <source>
        <dbReference type="Proteomes" id="UP000054217"/>
    </source>
</evidence>
<dbReference type="InParanoid" id="A0A0C3NUA2"/>
<keyword evidence="2" id="KW-1185">Reference proteome</keyword>
<dbReference type="AlphaFoldDB" id="A0A0C3NUA2"/>
<accession>A0A0C3NUA2</accession>
<dbReference type="HOGENOM" id="CLU_2484224_0_0_1"/>